<comment type="caution">
    <text evidence="6">The sequence shown here is derived from an EMBL/GenBank/DDBJ whole genome shotgun (WGS) entry which is preliminary data.</text>
</comment>
<feature type="domain" description="M23ase beta-sheet core" evidence="4">
    <location>
        <begin position="302"/>
        <end position="398"/>
    </location>
</feature>
<organism evidence="6 7">
    <name type="scientific">Paenibacillus harenae</name>
    <dbReference type="NCBI Taxonomy" id="306543"/>
    <lineage>
        <taxon>Bacteria</taxon>
        <taxon>Bacillati</taxon>
        <taxon>Bacillota</taxon>
        <taxon>Bacilli</taxon>
        <taxon>Bacillales</taxon>
        <taxon>Paenibacillaceae</taxon>
        <taxon>Paenibacillus</taxon>
    </lineage>
</organism>
<dbReference type="GO" id="GO:0016787">
    <property type="term" value="F:hydrolase activity"/>
    <property type="evidence" value="ECO:0007669"/>
    <property type="project" value="UniProtKB-KW"/>
</dbReference>
<dbReference type="Pfam" id="PF01551">
    <property type="entry name" value="Peptidase_M23"/>
    <property type="match status" value="1"/>
</dbReference>
<dbReference type="InterPro" id="IPR011055">
    <property type="entry name" value="Dup_hybrid_motif"/>
</dbReference>
<dbReference type="PANTHER" id="PTHR21666:SF270">
    <property type="entry name" value="MUREIN HYDROLASE ACTIVATOR ENVC"/>
    <property type="match status" value="1"/>
</dbReference>
<evidence type="ECO:0000256" key="3">
    <source>
        <dbReference type="SAM" id="MobiDB-lite"/>
    </source>
</evidence>
<feature type="region of interest" description="Disordered" evidence="3">
    <location>
        <begin position="42"/>
        <end position="67"/>
    </location>
</feature>
<dbReference type="Proteomes" id="UP001229346">
    <property type="component" value="Unassembled WGS sequence"/>
</dbReference>
<dbReference type="Gene3D" id="2.70.70.10">
    <property type="entry name" value="Glucose Permease (Domain IIA)"/>
    <property type="match status" value="1"/>
</dbReference>
<name>A0ABT9UA98_PAEHA</name>
<keyword evidence="2" id="KW-0175">Coiled coil</keyword>
<keyword evidence="1" id="KW-0732">Signal</keyword>
<reference evidence="6 7" key="1">
    <citation type="submission" date="2023-07" db="EMBL/GenBank/DDBJ databases">
        <title>Sorghum-associated microbial communities from plants grown in Nebraska, USA.</title>
        <authorList>
            <person name="Schachtman D."/>
        </authorList>
    </citation>
    <scope>NUCLEOTIDE SEQUENCE [LARGE SCALE GENOMIC DNA]</scope>
    <source>
        <strain evidence="6 7">CC482</strain>
    </source>
</reference>
<evidence type="ECO:0000256" key="1">
    <source>
        <dbReference type="ARBA" id="ARBA00022729"/>
    </source>
</evidence>
<evidence type="ECO:0000313" key="6">
    <source>
        <dbReference type="EMBL" id="MDQ0116582.1"/>
    </source>
</evidence>
<evidence type="ECO:0000259" key="5">
    <source>
        <dbReference type="Pfam" id="PF24568"/>
    </source>
</evidence>
<feature type="coiled-coil region" evidence="2">
    <location>
        <begin position="172"/>
        <end position="262"/>
    </location>
</feature>
<keyword evidence="6" id="KW-0378">Hydrolase</keyword>
<dbReference type="InterPro" id="IPR057309">
    <property type="entry name" value="PcsB_CC"/>
</dbReference>
<dbReference type="SUPFAM" id="SSF51261">
    <property type="entry name" value="Duplicated hybrid motif"/>
    <property type="match status" value="1"/>
</dbReference>
<dbReference type="CDD" id="cd12797">
    <property type="entry name" value="M23_peptidase"/>
    <property type="match status" value="1"/>
</dbReference>
<gene>
    <name evidence="6" type="ORF">J2T15_006063</name>
</gene>
<sequence>MRRIAGVIVVTLLAVFMLHPLSGEAASLSQIKKQIEEAKKEMRDAEKRAAEAQQQAANANSQKNDIEEKKTATQASIQNLLAEIDNVTVNKMKTQEAVDAKEEELLQTGVELEQAEERVVERDELLQSRMRLLYTNGFVSYMDVLLSATSFTDFIDRFDALQSILSQDRDMLEEQKQEKELVVNKKAEAEKQFAEVKEMYAKLEKYENHLIAKEHEKEQMIASYNSDLQSLDSELEELEEIGEEAEQQLMQLASEVSKLNSEANRISNPYSGGKLGMPVKDNYRVSSNFGTRVHPITGKKHTHSGIDFAAPQGTDIYAAEDGVVIISQTWSSYGECIVIDHGNGLWTLYGHIRKGGRMVSKGDTVERGDKIAEVGSTGNSTGPHLHFEVRKNEVAVNPGGYLK</sequence>
<evidence type="ECO:0000313" key="7">
    <source>
        <dbReference type="Proteomes" id="UP001229346"/>
    </source>
</evidence>
<dbReference type="InterPro" id="IPR016047">
    <property type="entry name" value="M23ase_b-sheet_dom"/>
</dbReference>
<accession>A0ABT9UA98</accession>
<feature type="domain" description="Peptidoglycan hydrolase PcsB coiled-coil" evidence="5">
    <location>
        <begin position="113"/>
        <end position="185"/>
    </location>
</feature>
<feature type="compositionally biased region" description="Low complexity" evidence="3">
    <location>
        <begin position="51"/>
        <end position="63"/>
    </location>
</feature>
<dbReference type="EMBL" id="JAUSSU010000021">
    <property type="protein sequence ID" value="MDQ0116582.1"/>
    <property type="molecule type" value="Genomic_DNA"/>
</dbReference>
<evidence type="ECO:0000259" key="4">
    <source>
        <dbReference type="Pfam" id="PF01551"/>
    </source>
</evidence>
<protein>
    <submittedName>
        <fullName evidence="6">Murein DD-endopeptidase MepM/ murein hydrolase activator NlpD</fullName>
    </submittedName>
</protein>
<evidence type="ECO:0000256" key="2">
    <source>
        <dbReference type="SAM" id="Coils"/>
    </source>
</evidence>
<keyword evidence="7" id="KW-1185">Reference proteome</keyword>
<proteinExistence type="predicted"/>
<dbReference type="Pfam" id="PF24568">
    <property type="entry name" value="CC_PcsB"/>
    <property type="match status" value="1"/>
</dbReference>
<dbReference type="RefSeq" id="WP_307208652.1">
    <property type="nucleotide sequence ID" value="NZ_JAUSSU010000021.1"/>
</dbReference>
<dbReference type="PANTHER" id="PTHR21666">
    <property type="entry name" value="PEPTIDASE-RELATED"/>
    <property type="match status" value="1"/>
</dbReference>
<dbReference type="Gene3D" id="6.10.250.3150">
    <property type="match status" value="1"/>
</dbReference>
<dbReference type="InterPro" id="IPR050570">
    <property type="entry name" value="Cell_wall_metabolism_enzyme"/>
</dbReference>